<dbReference type="EMBL" id="CADCVN010000291">
    <property type="protein sequence ID" value="CAA9476845.1"/>
    <property type="molecule type" value="Genomic_DNA"/>
</dbReference>
<dbReference type="InterPro" id="IPR026265">
    <property type="entry name" value="LptC"/>
</dbReference>
<evidence type="ECO:0000256" key="1">
    <source>
        <dbReference type="ARBA" id="ARBA00022475"/>
    </source>
</evidence>
<proteinExistence type="predicted"/>
<evidence type="ECO:0000256" key="4">
    <source>
        <dbReference type="ARBA" id="ARBA00022989"/>
    </source>
</evidence>
<keyword evidence="2" id="KW-0997">Cell inner membrane</keyword>
<keyword evidence="3" id="KW-0812">Transmembrane</keyword>
<evidence type="ECO:0000256" key="5">
    <source>
        <dbReference type="ARBA" id="ARBA00023136"/>
    </source>
</evidence>
<accession>A0A6J4RVA2</accession>
<dbReference type="PANTHER" id="PTHR37481">
    <property type="entry name" value="LIPOPOLYSACCHARIDE EXPORT SYSTEM PROTEIN LPTC"/>
    <property type="match status" value="1"/>
</dbReference>
<keyword evidence="5" id="KW-0472">Membrane</keyword>
<evidence type="ECO:0000256" key="3">
    <source>
        <dbReference type="ARBA" id="ARBA00022692"/>
    </source>
</evidence>
<keyword evidence="1" id="KW-1003">Cell membrane</keyword>
<dbReference type="GO" id="GO:0015221">
    <property type="term" value="F:lipopolysaccharide transmembrane transporter activity"/>
    <property type="evidence" value="ECO:0007669"/>
    <property type="project" value="InterPro"/>
</dbReference>
<dbReference type="InterPro" id="IPR052363">
    <property type="entry name" value="LPS_export_LptC"/>
</dbReference>
<sequence>MISRTIKLHKILAAMLLGCFFVLSCENDMAEVQNLSQKSIGAEEGKDIESYLSQEGKVKAKLTAPLMLRYQRDSPRVEFPKTLRVDFYNDSTKVESKLFAKYGRYMENENKVFLRDSVIVFNMTGDTLLSNELYWDQLKAKFYTDKNVIIRKPDQKVYGTGLEADQDFKNITIRKVHDSYLDIPDSSFIGE</sequence>
<dbReference type="PANTHER" id="PTHR37481:SF1">
    <property type="entry name" value="LIPOPOLYSACCHARIDE EXPORT SYSTEM PROTEIN LPTC"/>
    <property type="match status" value="1"/>
</dbReference>
<reference evidence="7" key="1">
    <citation type="submission" date="2020-02" db="EMBL/GenBank/DDBJ databases">
        <authorList>
            <person name="Meier V. D."/>
        </authorList>
    </citation>
    <scope>NUCLEOTIDE SEQUENCE</scope>
    <source>
        <strain evidence="7">AVDCRST_MAG96</strain>
    </source>
</reference>
<dbReference type="AlphaFoldDB" id="A0A6J4RVA2"/>
<dbReference type="Pfam" id="PF06835">
    <property type="entry name" value="LptC"/>
    <property type="match status" value="1"/>
</dbReference>
<evidence type="ECO:0000256" key="2">
    <source>
        <dbReference type="ARBA" id="ARBA00022519"/>
    </source>
</evidence>
<dbReference type="PROSITE" id="PS51257">
    <property type="entry name" value="PROKAR_LIPOPROTEIN"/>
    <property type="match status" value="1"/>
</dbReference>
<dbReference type="InterPro" id="IPR010664">
    <property type="entry name" value="LipoPS_assembly_LptC-rel"/>
</dbReference>
<evidence type="ECO:0008006" key="8">
    <source>
        <dbReference type="Google" id="ProtNLM"/>
    </source>
</evidence>
<evidence type="ECO:0000256" key="6">
    <source>
        <dbReference type="SAM" id="SignalP"/>
    </source>
</evidence>
<feature type="chain" id="PRO_5027117241" description="LPS export ABC transporter periplasmic protein LptC" evidence="6">
    <location>
        <begin position="31"/>
        <end position="191"/>
    </location>
</feature>
<feature type="signal peptide" evidence="6">
    <location>
        <begin position="1"/>
        <end position="30"/>
    </location>
</feature>
<dbReference type="Gene3D" id="2.60.450.10">
    <property type="entry name" value="Lipopolysaccharide (LPS) transport protein A like domain"/>
    <property type="match status" value="1"/>
</dbReference>
<protein>
    <recommendedName>
        <fullName evidence="8">LPS export ABC transporter periplasmic protein LptC</fullName>
    </recommendedName>
</protein>
<name>A0A6J4RVA2_9BACT</name>
<gene>
    <name evidence="7" type="ORF">AVDCRST_MAG96-768</name>
</gene>
<dbReference type="GO" id="GO:0017089">
    <property type="term" value="F:glycolipid transfer activity"/>
    <property type="evidence" value="ECO:0007669"/>
    <property type="project" value="TreeGrafter"/>
</dbReference>
<organism evidence="7">
    <name type="scientific">uncultured Segetibacter sp</name>
    <dbReference type="NCBI Taxonomy" id="481133"/>
    <lineage>
        <taxon>Bacteria</taxon>
        <taxon>Pseudomonadati</taxon>
        <taxon>Bacteroidota</taxon>
        <taxon>Chitinophagia</taxon>
        <taxon>Chitinophagales</taxon>
        <taxon>Chitinophagaceae</taxon>
        <taxon>Segetibacter</taxon>
        <taxon>environmental samples</taxon>
    </lineage>
</organism>
<dbReference type="NCBIfam" id="TIGR04409">
    <property type="entry name" value="LptC_YrbK"/>
    <property type="match status" value="1"/>
</dbReference>
<dbReference type="GO" id="GO:0030288">
    <property type="term" value="C:outer membrane-bounded periplasmic space"/>
    <property type="evidence" value="ECO:0007669"/>
    <property type="project" value="TreeGrafter"/>
</dbReference>
<dbReference type="GO" id="GO:0005886">
    <property type="term" value="C:plasma membrane"/>
    <property type="evidence" value="ECO:0007669"/>
    <property type="project" value="InterPro"/>
</dbReference>
<keyword evidence="6" id="KW-0732">Signal</keyword>
<keyword evidence="4" id="KW-1133">Transmembrane helix</keyword>
<evidence type="ECO:0000313" key="7">
    <source>
        <dbReference type="EMBL" id="CAA9476845.1"/>
    </source>
</evidence>